<name>A0ACC2SJ77_9FUNG</name>
<organism evidence="1 2">
    <name type="scientific">Entomophthora muscae</name>
    <dbReference type="NCBI Taxonomy" id="34485"/>
    <lineage>
        <taxon>Eukaryota</taxon>
        <taxon>Fungi</taxon>
        <taxon>Fungi incertae sedis</taxon>
        <taxon>Zoopagomycota</taxon>
        <taxon>Entomophthoromycotina</taxon>
        <taxon>Entomophthoromycetes</taxon>
        <taxon>Entomophthorales</taxon>
        <taxon>Entomophthoraceae</taxon>
        <taxon>Entomophthora</taxon>
    </lineage>
</organism>
<keyword evidence="2" id="KW-1185">Reference proteome</keyword>
<accession>A0ACC2SJ77</accession>
<dbReference type="EMBL" id="QTSX02005014">
    <property type="protein sequence ID" value="KAJ9062291.1"/>
    <property type="molecule type" value="Genomic_DNA"/>
</dbReference>
<evidence type="ECO:0000313" key="2">
    <source>
        <dbReference type="Proteomes" id="UP001165960"/>
    </source>
</evidence>
<protein>
    <submittedName>
        <fullName evidence="1">Uncharacterized protein</fullName>
    </submittedName>
</protein>
<gene>
    <name evidence="1" type="ORF">DSO57_1012294</name>
</gene>
<dbReference type="Proteomes" id="UP001165960">
    <property type="component" value="Unassembled WGS sequence"/>
</dbReference>
<proteinExistence type="predicted"/>
<sequence length="675" mass="74511">MNPSDKNCKIIETSDEGYSEHRKIEIPPAMSAWSEEQKAEFAYSLLMTVSTSTLSALTQRLTPLLVCDFLTELPDELALRILEFSDYNTLCNASQVSRRWRQLCADQSLWKCLFQKSGWYYNRKLIRSYLDPSSTLPVSPYLATPSSQVFPHSQFLSELAIEVDGIDAQEAGGSMSGHSDFSQSGASLYGDHLSVLFPRSPRINSPPVGRSGLSPVLGLPLSRQASEPNTSELNTPSPYAHPSAPSSPMSTEFRRPSVSPRLRLQRTPLFRAAALGSPGRGELVGVNELFRNPRGSGLASPSLGSDMASPSFLMSPMSDRMDFPGDEHLDSASEPIPGVGAFEPASYFHPLFDPSQHQGSLGKAEINWRKLYMMRQKLEENWASGSCSLRYIPGHSEGIYCIQFDELKIVSGSRDDTIRVWDMASGRCLRTFRGHRGSVLCLQYDGNLMVSGSSDSSIIMWELSSGKIIRQLDNHQDSVLNLRFDARHIVSCSKDRTVKVWDTATGKLLHTLSGHRVAVNAVQFVGNHIVSASGDRTIKLWDLQTGECLRTFSGHARGIACLAFDGQCIVSGSSDKTIKVWDAQTGSCLRTLSGHSELVRTLELGPGGRIVSGSYDQTVKVWDIRSGRMLLNLTNGHQSRVFKVQFSPTRIVSCSQDQNIAIWDFAHNIDTTFLV</sequence>
<comment type="caution">
    <text evidence="1">The sequence shown here is derived from an EMBL/GenBank/DDBJ whole genome shotgun (WGS) entry which is preliminary data.</text>
</comment>
<evidence type="ECO:0000313" key="1">
    <source>
        <dbReference type="EMBL" id="KAJ9062291.1"/>
    </source>
</evidence>
<reference evidence="1" key="1">
    <citation type="submission" date="2022-04" db="EMBL/GenBank/DDBJ databases">
        <title>Genome of the entomopathogenic fungus Entomophthora muscae.</title>
        <authorList>
            <person name="Elya C."/>
            <person name="Lovett B.R."/>
            <person name="Lee E."/>
            <person name="Macias A.M."/>
            <person name="Hajek A.E."/>
            <person name="De Bivort B.L."/>
            <person name="Kasson M.T."/>
            <person name="De Fine Licht H.H."/>
            <person name="Stajich J.E."/>
        </authorList>
    </citation>
    <scope>NUCLEOTIDE SEQUENCE</scope>
    <source>
        <strain evidence="1">Berkeley</strain>
    </source>
</reference>